<dbReference type="EMBL" id="CAXIXY010000005">
    <property type="protein sequence ID" value="CAL2089280.1"/>
    <property type="molecule type" value="Genomic_DNA"/>
</dbReference>
<accession>A0ABP1EPD8</accession>
<keyword evidence="3" id="KW-1185">Reference proteome</keyword>
<keyword evidence="1" id="KW-0472">Membrane</keyword>
<gene>
    <name evidence="2" type="ORF">T190607A01A_30289</name>
</gene>
<comment type="caution">
    <text evidence="2">The sequence shown here is derived from an EMBL/GenBank/DDBJ whole genome shotgun (WGS) entry which is preliminary data.</text>
</comment>
<evidence type="ECO:0000313" key="3">
    <source>
        <dbReference type="Proteomes" id="UP001497416"/>
    </source>
</evidence>
<sequence length="148" mass="17531">MRINWSTGIVIAIIAFITFIMFMVVTMISNNEYNHDLVTENYYQKELKYQDHIDASKNLNKLEHPLVIQKVPDGLEVNFPKDLIPTKIKGKIFLYRPSNKALDSEIEINLNQHRFVISEKALVNGRWDVVIDFIYNNQNYFYKKEIIY</sequence>
<dbReference type="RefSeq" id="WP_348712675.1">
    <property type="nucleotide sequence ID" value="NZ_CAXIXY010000005.1"/>
</dbReference>
<dbReference type="InterPro" id="IPR008620">
    <property type="entry name" value="FixH"/>
</dbReference>
<feature type="transmembrane region" description="Helical" evidence="1">
    <location>
        <begin position="7"/>
        <end position="28"/>
    </location>
</feature>
<keyword evidence="1" id="KW-0812">Transmembrane</keyword>
<dbReference type="Proteomes" id="UP001497416">
    <property type="component" value="Unassembled WGS sequence"/>
</dbReference>
<keyword evidence="1" id="KW-1133">Transmembrane helix</keyword>
<reference evidence="2 3" key="1">
    <citation type="submission" date="2024-05" db="EMBL/GenBank/DDBJ databases">
        <authorList>
            <person name="Duchaud E."/>
        </authorList>
    </citation>
    <scope>NUCLEOTIDE SEQUENCE [LARGE SCALE GENOMIC DNA]</scope>
    <source>
        <strain evidence="2">Ena-SAMPLE-TAB-13-05-2024-13:56:06:370-140302</strain>
    </source>
</reference>
<dbReference type="Pfam" id="PF05751">
    <property type="entry name" value="FixH"/>
    <property type="match status" value="1"/>
</dbReference>
<evidence type="ECO:0000256" key="1">
    <source>
        <dbReference type="SAM" id="Phobius"/>
    </source>
</evidence>
<proteinExistence type="predicted"/>
<name>A0ABP1EPD8_9FLAO</name>
<protein>
    <submittedName>
        <fullName evidence="2">FixH protein</fullName>
    </submittedName>
</protein>
<organism evidence="2 3">
    <name type="scientific">Tenacibaculum platacis</name>
    <dbReference type="NCBI Taxonomy" id="3137852"/>
    <lineage>
        <taxon>Bacteria</taxon>
        <taxon>Pseudomonadati</taxon>
        <taxon>Bacteroidota</taxon>
        <taxon>Flavobacteriia</taxon>
        <taxon>Flavobacteriales</taxon>
        <taxon>Flavobacteriaceae</taxon>
        <taxon>Tenacibaculum</taxon>
    </lineage>
</organism>
<evidence type="ECO:0000313" key="2">
    <source>
        <dbReference type="EMBL" id="CAL2089280.1"/>
    </source>
</evidence>